<sequence>MNVWLIPSSLSTTPTALSTPHHHLHLPIIPTKLSLHNTLLATTLSFGFFLSPFPSSASVLQPTPLPIPLSTSSETCRDVELRNITVPTAPEVVTNEGLVQEAWQIVDDDFLDTGRNRWSQDTWQLKKNDILSNTIQTRSKAHNIIKRMLASLGDPYTRFLSPEEFSKMARYDMTGIGINLREVTDENGDHRLKVLGLILDGPAHSAGVRQGDEILAVNDTEVKGKSAFEVSSLLQGPNGTSVTIQVLDSDSNSSMETVDLLNQLKFSGNLWLAHQSLTVWNKQKVMLLKLGISASKSSMHWLERI</sequence>
<dbReference type="InterPro" id="IPR001478">
    <property type="entry name" value="PDZ"/>
</dbReference>
<dbReference type="InterPro" id="IPR036034">
    <property type="entry name" value="PDZ_sf"/>
</dbReference>
<dbReference type="Gene3D" id="3.30.750.44">
    <property type="match status" value="1"/>
</dbReference>
<name>A0A072U4E5_MEDTR</name>
<reference evidence="2 4" key="2">
    <citation type="journal article" date="2014" name="BMC Genomics">
        <title>An improved genome release (version Mt4.0) for the model legume Medicago truncatula.</title>
        <authorList>
            <person name="Tang H."/>
            <person name="Krishnakumar V."/>
            <person name="Bidwell S."/>
            <person name="Rosen B."/>
            <person name="Chan A."/>
            <person name="Zhou S."/>
            <person name="Gentzbittel L."/>
            <person name="Childs K.L."/>
            <person name="Yandell M."/>
            <person name="Gundlach H."/>
            <person name="Mayer K.F."/>
            <person name="Schwartz D.C."/>
            <person name="Town C.D."/>
        </authorList>
    </citation>
    <scope>GENOME REANNOTATION</scope>
    <source>
        <strain evidence="2">A17</strain>
        <strain evidence="3 4">cv. Jemalong A17</strain>
    </source>
</reference>
<dbReference type="Pfam" id="PF17820">
    <property type="entry name" value="PDZ_6"/>
    <property type="match status" value="1"/>
</dbReference>
<dbReference type="OrthoDB" id="43580at2759"/>
<feature type="domain" description="PDZ" evidence="1">
    <location>
        <begin position="165"/>
        <end position="235"/>
    </location>
</feature>
<dbReference type="PANTHER" id="PTHR32060">
    <property type="entry name" value="TAIL-SPECIFIC PROTEASE"/>
    <property type="match status" value="1"/>
</dbReference>
<proteinExistence type="predicted"/>
<dbReference type="PANTHER" id="PTHR32060:SF31">
    <property type="entry name" value="CARBOXYL-TERMINAL-PROCESSING PEPTIDASE 1, CHLOROPLASTIC"/>
    <property type="match status" value="1"/>
</dbReference>
<dbReference type="AlphaFoldDB" id="A0A072U4E5"/>
<dbReference type="EMBL" id="CM001224">
    <property type="protein sequence ID" value="KEH20705.1"/>
    <property type="molecule type" value="Genomic_DNA"/>
</dbReference>
<protein>
    <submittedName>
        <fullName evidence="2">Carboxy-terminal processing peptidase-like protein</fullName>
    </submittedName>
</protein>
<evidence type="ECO:0000313" key="2">
    <source>
        <dbReference type="EMBL" id="KEH20705.1"/>
    </source>
</evidence>
<keyword evidence="4" id="KW-1185">Reference proteome</keyword>
<dbReference type="Proteomes" id="UP000002051">
    <property type="component" value="Chromosome 8"/>
</dbReference>
<accession>A0A072U4E5</accession>
<dbReference type="SMART" id="SM00228">
    <property type="entry name" value="PDZ"/>
    <property type="match status" value="1"/>
</dbReference>
<dbReference type="PROSITE" id="PS50106">
    <property type="entry name" value="PDZ"/>
    <property type="match status" value="1"/>
</dbReference>
<dbReference type="Gene3D" id="2.30.42.10">
    <property type="match status" value="1"/>
</dbReference>
<reference evidence="2 4" key="1">
    <citation type="journal article" date="2011" name="Nature">
        <title>The Medicago genome provides insight into the evolution of rhizobial symbioses.</title>
        <authorList>
            <person name="Young N.D."/>
            <person name="Debelle F."/>
            <person name="Oldroyd G.E."/>
            <person name="Geurts R."/>
            <person name="Cannon S.B."/>
            <person name="Udvardi M.K."/>
            <person name="Benedito V.A."/>
            <person name="Mayer K.F."/>
            <person name="Gouzy J."/>
            <person name="Schoof H."/>
            <person name="Van de Peer Y."/>
            <person name="Proost S."/>
            <person name="Cook D.R."/>
            <person name="Meyers B.C."/>
            <person name="Spannagl M."/>
            <person name="Cheung F."/>
            <person name="De Mita S."/>
            <person name="Krishnakumar V."/>
            <person name="Gundlach H."/>
            <person name="Zhou S."/>
            <person name="Mudge J."/>
            <person name="Bharti A.K."/>
            <person name="Murray J.D."/>
            <person name="Naoumkina M.A."/>
            <person name="Rosen B."/>
            <person name="Silverstein K.A."/>
            <person name="Tang H."/>
            <person name="Rombauts S."/>
            <person name="Zhao P.X."/>
            <person name="Zhou P."/>
            <person name="Barbe V."/>
            <person name="Bardou P."/>
            <person name="Bechner M."/>
            <person name="Bellec A."/>
            <person name="Berger A."/>
            <person name="Berges H."/>
            <person name="Bidwell S."/>
            <person name="Bisseling T."/>
            <person name="Choisne N."/>
            <person name="Couloux A."/>
            <person name="Denny R."/>
            <person name="Deshpande S."/>
            <person name="Dai X."/>
            <person name="Doyle J.J."/>
            <person name="Dudez A.M."/>
            <person name="Farmer A.D."/>
            <person name="Fouteau S."/>
            <person name="Franken C."/>
            <person name="Gibelin C."/>
            <person name="Gish J."/>
            <person name="Goldstein S."/>
            <person name="Gonzalez A.J."/>
            <person name="Green P.J."/>
            <person name="Hallab A."/>
            <person name="Hartog M."/>
            <person name="Hua A."/>
            <person name="Humphray S.J."/>
            <person name="Jeong D.H."/>
            <person name="Jing Y."/>
            <person name="Jocker A."/>
            <person name="Kenton S.M."/>
            <person name="Kim D.J."/>
            <person name="Klee K."/>
            <person name="Lai H."/>
            <person name="Lang C."/>
            <person name="Lin S."/>
            <person name="Macmil S.L."/>
            <person name="Magdelenat G."/>
            <person name="Matthews L."/>
            <person name="McCorrison J."/>
            <person name="Monaghan E.L."/>
            <person name="Mun J.H."/>
            <person name="Najar F.Z."/>
            <person name="Nicholson C."/>
            <person name="Noirot C."/>
            <person name="O'Bleness M."/>
            <person name="Paule C.R."/>
            <person name="Poulain J."/>
            <person name="Prion F."/>
            <person name="Qin B."/>
            <person name="Qu C."/>
            <person name="Retzel E.F."/>
            <person name="Riddle C."/>
            <person name="Sallet E."/>
            <person name="Samain S."/>
            <person name="Samson N."/>
            <person name="Sanders I."/>
            <person name="Saurat O."/>
            <person name="Scarpelli C."/>
            <person name="Schiex T."/>
            <person name="Segurens B."/>
            <person name="Severin A.J."/>
            <person name="Sherrier D.J."/>
            <person name="Shi R."/>
            <person name="Sims S."/>
            <person name="Singer S.R."/>
            <person name="Sinharoy S."/>
            <person name="Sterck L."/>
            <person name="Viollet A."/>
            <person name="Wang B.B."/>
            <person name="Wang K."/>
            <person name="Wang M."/>
            <person name="Wang X."/>
            <person name="Warfsmann J."/>
            <person name="Weissenbach J."/>
            <person name="White D.D."/>
            <person name="White J.D."/>
            <person name="Wiley G.B."/>
            <person name="Wincker P."/>
            <person name="Xing Y."/>
            <person name="Yang L."/>
            <person name="Yao Z."/>
            <person name="Ying F."/>
            <person name="Zhai J."/>
            <person name="Zhou L."/>
            <person name="Zuber A."/>
            <person name="Denarie J."/>
            <person name="Dixon R.A."/>
            <person name="May G.D."/>
            <person name="Schwartz D.C."/>
            <person name="Rogers J."/>
            <person name="Quetier F."/>
            <person name="Town C.D."/>
            <person name="Roe B.A."/>
        </authorList>
    </citation>
    <scope>NUCLEOTIDE SEQUENCE [LARGE SCALE GENOMIC DNA]</scope>
    <source>
        <strain evidence="2">A17</strain>
        <strain evidence="3 4">cv. Jemalong A17</strain>
    </source>
</reference>
<organism evidence="2 4">
    <name type="scientific">Medicago truncatula</name>
    <name type="common">Barrel medic</name>
    <name type="synonym">Medicago tribuloides</name>
    <dbReference type="NCBI Taxonomy" id="3880"/>
    <lineage>
        <taxon>Eukaryota</taxon>
        <taxon>Viridiplantae</taxon>
        <taxon>Streptophyta</taxon>
        <taxon>Embryophyta</taxon>
        <taxon>Tracheophyta</taxon>
        <taxon>Spermatophyta</taxon>
        <taxon>Magnoliopsida</taxon>
        <taxon>eudicotyledons</taxon>
        <taxon>Gunneridae</taxon>
        <taxon>Pentapetalae</taxon>
        <taxon>rosids</taxon>
        <taxon>fabids</taxon>
        <taxon>Fabales</taxon>
        <taxon>Fabaceae</taxon>
        <taxon>Papilionoideae</taxon>
        <taxon>50 kb inversion clade</taxon>
        <taxon>NPAAA clade</taxon>
        <taxon>Hologalegina</taxon>
        <taxon>IRL clade</taxon>
        <taxon>Trifolieae</taxon>
        <taxon>Medicago</taxon>
    </lineage>
</organism>
<dbReference type="HOGENOM" id="CLU_913285_0_0_1"/>
<gene>
    <name evidence="3" type="primary">11411398</name>
    <name evidence="2" type="ordered locus">MTR_8g088150</name>
</gene>
<reference evidence="3" key="3">
    <citation type="submission" date="2015-04" db="UniProtKB">
        <authorList>
            <consortium name="EnsemblPlants"/>
        </authorList>
    </citation>
    <scope>IDENTIFICATION</scope>
    <source>
        <strain evidence="3">cv. Jemalong A17</strain>
    </source>
</reference>
<dbReference type="SUPFAM" id="SSF50156">
    <property type="entry name" value="PDZ domain-like"/>
    <property type="match status" value="1"/>
</dbReference>
<dbReference type="InterPro" id="IPR041489">
    <property type="entry name" value="PDZ_6"/>
</dbReference>
<evidence type="ECO:0000313" key="4">
    <source>
        <dbReference type="Proteomes" id="UP000002051"/>
    </source>
</evidence>
<dbReference type="CDD" id="cd06782">
    <property type="entry name" value="cpPDZ_CPP-like"/>
    <property type="match status" value="1"/>
</dbReference>
<evidence type="ECO:0000259" key="1">
    <source>
        <dbReference type="PROSITE" id="PS50106"/>
    </source>
</evidence>
<dbReference type="EnsemblPlants" id="KEH20705">
    <property type="protein sequence ID" value="KEH20705"/>
    <property type="gene ID" value="MTR_8g088150"/>
</dbReference>
<evidence type="ECO:0000313" key="3">
    <source>
        <dbReference type="EnsemblPlants" id="KEH20705"/>
    </source>
</evidence>